<dbReference type="AlphaFoldDB" id="A0A644WXY0"/>
<reference evidence="1" key="1">
    <citation type="submission" date="2019-08" db="EMBL/GenBank/DDBJ databases">
        <authorList>
            <person name="Kucharzyk K."/>
            <person name="Murdoch R.W."/>
            <person name="Higgins S."/>
            <person name="Loffler F."/>
        </authorList>
    </citation>
    <scope>NUCLEOTIDE SEQUENCE</scope>
</reference>
<protein>
    <submittedName>
        <fullName evidence="1">Uncharacterized protein</fullName>
    </submittedName>
</protein>
<organism evidence="1">
    <name type="scientific">bioreactor metagenome</name>
    <dbReference type="NCBI Taxonomy" id="1076179"/>
    <lineage>
        <taxon>unclassified sequences</taxon>
        <taxon>metagenomes</taxon>
        <taxon>ecological metagenomes</taxon>
    </lineage>
</organism>
<comment type="caution">
    <text evidence="1">The sequence shown here is derived from an EMBL/GenBank/DDBJ whole genome shotgun (WGS) entry which is preliminary data.</text>
</comment>
<proteinExistence type="predicted"/>
<sequence>MFLLLCRAAPTCITTTAKLRMTLCLCPISRDCLNSLPCSAALMQNSFAHLLRNTSVRVMQNRPYITSRTGRSDLRRAFKTPWPQCFGATGSSCSLTSRKSSMSRYSPFQGSPSLMVRNASFWSKEGLEPVRLLSPSTSWSN</sequence>
<name>A0A644WXY0_9ZZZZ</name>
<gene>
    <name evidence="1" type="ORF">SDC9_53197</name>
</gene>
<dbReference type="EMBL" id="VSSQ01001276">
    <property type="protein sequence ID" value="MPM06894.1"/>
    <property type="molecule type" value="Genomic_DNA"/>
</dbReference>
<evidence type="ECO:0000313" key="1">
    <source>
        <dbReference type="EMBL" id="MPM06894.1"/>
    </source>
</evidence>
<accession>A0A644WXY0</accession>